<organism evidence="3 4">
    <name type="scientific">Halanaerobium saccharolyticum</name>
    <dbReference type="NCBI Taxonomy" id="43595"/>
    <lineage>
        <taxon>Bacteria</taxon>
        <taxon>Bacillati</taxon>
        <taxon>Bacillota</taxon>
        <taxon>Clostridia</taxon>
        <taxon>Halanaerobiales</taxon>
        <taxon>Halanaerobiaceae</taxon>
        <taxon>Halanaerobium</taxon>
    </lineage>
</organism>
<dbReference type="InterPro" id="IPR049492">
    <property type="entry name" value="BD-FAE-like_dom"/>
</dbReference>
<dbReference type="InterPro" id="IPR029058">
    <property type="entry name" value="AB_hydrolase_fold"/>
</dbReference>
<dbReference type="Pfam" id="PF20434">
    <property type="entry name" value="BD-FAE"/>
    <property type="match status" value="1"/>
</dbReference>
<evidence type="ECO:0000256" key="1">
    <source>
        <dbReference type="ARBA" id="ARBA00022801"/>
    </source>
</evidence>
<dbReference type="Proteomes" id="UP000244089">
    <property type="component" value="Unassembled WGS sequence"/>
</dbReference>
<dbReference type="InterPro" id="IPR050300">
    <property type="entry name" value="GDXG_lipolytic_enzyme"/>
</dbReference>
<evidence type="ECO:0000313" key="3">
    <source>
        <dbReference type="EMBL" id="PTW01744.1"/>
    </source>
</evidence>
<evidence type="ECO:0000259" key="2">
    <source>
        <dbReference type="Pfam" id="PF20434"/>
    </source>
</evidence>
<dbReference type="EMBL" id="QAXS01000004">
    <property type="protein sequence ID" value="PTW01744.1"/>
    <property type="molecule type" value="Genomic_DNA"/>
</dbReference>
<reference evidence="3 4" key="1">
    <citation type="submission" date="2018-04" db="EMBL/GenBank/DDBJ databases">
        <title>Subsurface microbial communities from deep shales in Ohio and West Virginia, USA.</title>
        <authorList>
            <person name="Wrighton K."/>
        </authorList>
    </citation>
    <scope>NUCLEOTIDE SEQUENCE [LARGE SCALE GENOMIC DNA]</scope>
    <source>
        <strain evidence="3 4">WC1</strain>
    </source>
</reference>
<gene>
    <name evidence="3" type="ORF">C8C76_10498</name>
</gene>
<dbReference type="PANTHER" id="PTHR48081:SF33">
    <property type="entry name" value="KYNURENINE FORMAMIDASE"/>
    <property type="match status" value="1"/>
</dbReference>
<dbReference type="SUPFAM" id="SSF53474">
    <property type="entry name" value="alpha/beta-Hydrolases"/>
    <property type="match status" value="1"/>
</dbReference>
<dbReference type="OrthoDB" id="9815425at2"/>
<evidence type="ECO:0000313" key="4">
    <source>
        <dbReference type="Proteomes" id="UP000244089"/>
    </source>
</evidence>
<proteinExistence type="predicted"/>
<sequence length="284" mass="32682">MLKWQLGDYLTTFLLIIIRAKIKNWKIADSLQAEKIKYGNNKHQYLLWYNPQSKAERNNIIFFIHGGGWNKGNPEFFKFMADYFTKLGFTTVMPTYRLAPDFQFPDQEIDVFEALKKTSSILRGSAVEKNIIIAGQSAGAHLGGLLLLNQDLQQKYKLNKDLFTAFLSISGPLDLSRPCRTKRAEKYLYGFVPTPKKRQKANPINYLHSDFKIPIFCLHGAKDPLVPKAHSIVFLKEINAKTQAETKLKIFENKHHSDLTGLFFKNEPGNKEVKEWLLKVDKSN</sequence>
<protein>
    <submittedName>
        <fullName evidence="3">Acetyl esterase/lipase</fullName>
    </submittedName>
</protein>
<name>A0A2T5RPI8_9FIRM</name>
<accession>A0A2T5RPI8</accession>
<dbReference type="AlphaFoldDB" id="A0A2T5RPI8"/>
<dbReference type="Gene3D" id="3.40.50.1820">
    <property type="entry name" value="alpha/beta hydrolase"/>
    <property type="match status" value="1"/>
</dbReference>
<dbReference type="GO" id="GO:0016787">
    <property type="term" value="F:hydrolase activity"/>
    <property type="evidence" value="ECO:0007669"/>
    <property type="project" value="UniProtKB-KW"/>
</dbReference>
<dbReference type="PANTHER" id="PTHR48081">
    <property type="entry name" value="AB HYDROLASE SUPERFAMILY PROTEIN C4A8.06C"/>
    <property type="match status" value="1"/>
</dbReference>
<keyword evidence="1" id="KW-0378">Hydrolase</keyword>
<feature type="domain" description="BD-FAE-like" evidence="2">
    <location>
        <begin position="49"/>
        <end position="235"/>
    </location>
</feature>
<dbReference type="RefSeq" id="WP_108138466.1">
    <property type="nucleotide sequence ID" value="NZ_QAXS01000004.1"/>
</dbReference>
<comment type="caution">
    <text evidence="3">The sequence shown here is derived from an EMBL/GenBank/DDBJ whole genome shotgun (WGS) entry which is preliminary data.</text>
</comment>